<feature type="compositionally biased region" description="Low complexity" evidence="4">
    <location>
        <begin position="105"/>
        <end position="122"/>
    </location>
</feature>
<reference evidence="6" key="1">
    <citation type="submission" date="2016-04" db="EMBL/GenBank/DDBJ databases">
        <authorList>
            <person name="Evans L.H."/>
            <person name="Alamgir A."/>
            <person name="Owens N."/>
            <person name="Weber N.D."/>
            <person name="Virtaneva K."/>
            <person name="Barbian K."/>
            <person name="Babar A."/>
            <person name="Rosenke K."/>
        </authorList>
    </citation>
    <scope>NUCLEOTIDE SEQUENCE [LARGE SCALE GENOMIC DNA]</scope>
    <source>
        <strain evidence="6">CBS 101.48</strain>
    </source>
</reference>
<dbReference type="Proteomes" id="UP000078561">
    <property type="component" value="Unassembled WGS sequence"/>
</dbReference>
<dbReference type="InterPro" id="IPR012677">
    <property type="entry name" value="Nucleotide-bd_a/b_plait_sf"/>
</dbReference>
<keyword evidence="1" id="KW-0597">Phosphoprotein</keyword>
<feature type="region of interest" description="Disordered" evidence="4">
    <location>
        <begin position="99"/>
        <end position="163"/>
    </location>
</feature>
<feature type="region of interest" description="Disordered" evidence="4">
    <location>
        <begin position="416"/>
        <end position="454"/>
    </location>
</feature>
<feature type="domain" description="RRM" evidence="5">
    <location>
        <begin position="616"/>
        <end position="693"/>
    </location>
</feature>
<dbReference type="EMBL" id="LT554468">
    <property type="protein sequence ID" value="SAM05705.1"/>
    <property type="molecule type" value="Genomic_DNA"/>
</dbReference>
<dbReference type="InterPro" id="IPR000504">
    <property type="entry name" value="RRM_dom"/>
</dbReference>
<dbReference type="SUPFAM" id="SSF54928">
    <property type="entry name" value="RNA-binding domain, RBD"/>
    <property type="match status" value="1"/>
</dbReference>
<dbReference type="SMART" id="SM00360">
    <property type="entry name" value="RRM"/>
    <property type="match status" value="2"/>
</dbReference>
<feature type="region of interest" description="Disordered" evidence="4">
    <location>
        <begin position="219"/>
        <end position="277"/>
    </location>
</feature>
<name>A0A168QX02_ABSGL</name>
<organism evidence="6">
    <name type="scientific">Absidia glauca</name>
    <name type="common">Pin mould</name>
    <dbReference type="NCBI Taxonomy" id="4829"/>
    <lineage>
        <taxon>Eukaryota</taxon>
        <taxon>Fungi</taxon>
        <taxon>Fungi incertae sedis</taxon>
        <taxon>Mucoromycota</taxon>
        <taxon>Mucoromycotina</taxon>
        <taxon>Mucoromycetes</taxon>
        <taxon>Mucorales</taxon>
        <taxon>Cunninghamellaceae</taxon>
        <taxon>Absidia</taxon>
    </lineage>
</organism>
<feature type="compositionally biased region" description="Polar residues" evidence="4">
    <location>
        <begin position="525"/>
        <end position="542"/>
    </location>
</feature>
<evidence type="ECO:0000256" key="1">
    <source>
        <dbReference type="ARBA" id="ARBA00022553"/>
    </source>
</evidence>
<protein>
    <recommendedName>
        <fullName evidence="5">RRM domain-containing protein</fullName>
    </recommendedName>
</protein>
<gene>
    <name evidence="6" type="primary">ABSGL_11580.1 scaffold 12295</name>
</gene>
<dbReference type="Gene3D" id="3.30.70.330">
    <property type="match status" value="2"/>
</dbReference>
<feature type="compositionally biased region" description="Low complexity" evidence="4">
    <location>
        <begin position="263"/>
        <end position="277"/>
    </location>
</feature>
<dbReference type="AlphaFoldDB" id="A0A168QX02"/>
<evidence type="ECO:0000313" key="6">
    <source>
        <dbReference type="EMBL" id="SAM05705.1"/>
    </source>
</evidence>
<evidence type="ECO:0000256" key="3">
    <source>
        <dbReference type="PROSITE-ProRule" id="PRU00176"/>
    </source>
</evidence>
<dbReference type="InParanoid" id="A0A168QX02"/>
<dbReference type="PROSITE" id="PS50102">
    <property type="entry name" value="RRM"/>
    <property type="match status" value="1"/>
</dbReference>
<feature type="compositionally biased region" description="Low complexity" evidence="4">
    <location>
        <begin position="135"/>
        <end position="162"/>
    </location>
</feature>
<evidence type="ECO:0000259" key="5">
    <source>
        <dbReference type="PROSITE" id="PS50102"/>
    </source>
</evidence>
<dbReference type="InterPro" id="IPR035979">
    <property type="entry name" value="RBD_domain_sf"/>
</dbReference>
<proteinExistence type="predicted"/>
<dbReference type="STRING" id="4829.A0A168QX02"/>
<dbReference type="PANTHER" id="PTHR10501">
    <property type="entry name" value="U1 SMALL NUCLEAR RIBONUCLEOPROTEIN A/U2 SMALL NUCLEAR RIBONUCLEOPROTEIN B"/>
    <property type="match status" value="1"/>
</dbReference>
<evidence type="ECO:0000313" key="7">
    <source>
        <dbReference type="Proteomes" id="UP000078561"/>
    </source>
</evidence>
<keyword evidence="2 3" id="KW-0694">RNA-binding</keyword>
<sequence length="751" mass="80412">MAAPPPLLPPSTSSTTSTTATSLISNTNGNNNNGILPMLPLPPLQPLAPFNLSSINGEEISTIFVVGFPEDMLEREFQNMFIFSPGFEAATLKIPNKDQEDDMLANPGTTNTNETNDTNDGANGSGSSNILVPENNNDSNNDSNPSNSSKGTNHSSSNNNGNMRKQIIGFAKFRTRMEALEARDIISGRKVDAEKGSVLKAEMAKKNLHTKRGLSLEPLQQQQPQQQQHQQLQHGFPTQVLSPPINPSPYSNVLQQLAPMPPSSTSSSPPTVTNSTGSEIRQARFNSSNTIHHAAYEAFYSVPPTESIDICASSPIGGSGDYAYSDLFSPTSTTAAATGPSTFNDSIMFSPTSNRPPSFDMRTASVGDIYNSTSNLSSTLLPLSSSTSASTAIHGSTFSPAHRLSSKHVFEMEHDPSYLSKSTPSNNFFFPPPPPPDGMIHPTTQPSSASSSLPAHQQHYQYYGHHIANYGAGTNTTINSNANNNNSGGSTGPANGLSSVLEESDDVSLTTPPESLMTDKDDYETSSWQQAQQYRSANTDPVNNDLGHRVNGLSISTNPNAAMMKASSGNNLTSPIGTSPAPMMNSNGLLRNYSGPTSNGMMIGSTNPADQNPPCNTLYVGNLPPNTSEDELKQMFSKCVGYKRLSFRHKSNGPMCFVEFADVMCATQALQDLYGNPLSNSVKGGIRLSFSKNPLGVRQQPLGINSNSNATSIFATSPPHSASTMNFGFMNGFPPMNYPRRESMTFDPQLS</sequence>
<feature type="compositionally biased region" description="Low complexity" evidence="4">
    <location>
        <begin position="10"/>
        <end position="29"/>
    </location>
</feature>
<dbReference type="Pfam" id="PF00076">
    <property type="entry name" value="RRM_1"/>
    <property type="match status" value="1"/>
</dbReference>
<feature type="region of interest" description="Disordered" evidence="4">
    <location>
        <begin position="1"/>
        <end position="29"/>
    </location>
</feature>
<evidence type="ECO:0000256" key="4">
    <source>
        <dbReference type="SAM" id="MobiDB-lite"/>
    </source>
</evidence>
<dbReference type="CDD" id="cd12245">
    <property type="entry name" value="RRM_scw1_like"/>
    <property type="match status" value="1"/>
</dbReference>
<accession>A0A168QX02</accession>
<evidence type="ECO:0000256" key="2">
    <source>
        <dbReference type="ARBA" id="ARBA00022884"/>
    </source>
</evidence>
<feature type="compositionally biased region" description="Polar residues" evidence="4">
    <location>
        <begin position="442"/>
        <end position="454"/>
    </location>
</feature>
<dbReference type="OrthoDB" id="431169at2759"/>
<dbReference type="FunFam" id="3.30.70.330:FF:000089">
    <property type="entry name" value="RNA binding protein"/>
    <property type="match status" value="1"/>
</dbReference>
<keyword evidence="7" id="KW-1185">Reference proteome</keyword>
<feature type="region of interest" description="Disordered" evidence="4">
    <location>
        <begin position="479"/>
        <end position="547"/>
    </location>
</feature>
<feature type="compositionally biased region" description="Low complexity" evidence="4">
    <location>
        <begin position="479"/>
        <end position="496"/>
    </location>
</feature>
<feature type="compositionally biased region" description="Low complexity" evidence="4">
    <location>
        <begin position="219"/>
        <end position="234"/>
    </location>
</feature>
<dbReference type="GO" id="GO:0003723">
    <property type="term" value="F:RNA binding"/>
    <property type="evidence" value="ECO:0007669"/>
    <property type="project" value="UniProtKB-UniRule"/>
</dbReference>